<accession>A0ABQ9E8E5</accession>
<dbReference type="PANTHER" id="PTHR43333:SF1">
    <property type="entry name" value="D-ISOMER SPECIFIC 2-HYDROXYACID DEHYDROGENASE NAD-BINDING DOMAIN-CONTAINING PROTEIN"/>
    <property type="match status" value="1"/>
</dbReference>
<dbReference type="Proteomes" id="UP001217089">
    <property type="component" value="Unassembled WGS sequence"/>
</dbReference>
<protein>
    <recommendedName>
        <fullName evidence="4">D-isomer specific 2-hydroxyacid dehydrogenase NAD-binding domain-containing protein</fullName>
    </recommendedName>
</protein>
<dbReference type="Pfam" id="PF02826">
    <property type="entry name" value="2-Hacid_dh_C"/>
    <property type="match status" value="1"/>
</dbReference>
<evidence type="ECO:0000256" key="3">
    <source>
        <dbReference type="SAM" id="Phobius"/>
    </source>
</evidence>
<keyword evidence="6" id="KW-1185">Reference proteome</keyword>
<dbReference type="PANTHER" id="PTHR43333">
    <property type="entry name" value="2-HACID_DH_C DOMAIN-CONTAINING PROTEIN"/>
    <property type="match status" value="1"/>
</dbReference>
<reference evidence="5 6" key="1">
    <citation type="submission" date="2022-12" db="EMBL/GenBank/DDBJ databases">
        <title>Chromosome-level genome of Tegillarca granosa.</title>
        <authorList>
            <person name="Kim J."/>
        </authorList>
    </citation>
    <scope>NUCLEOTIDE SEQUENCE [LARGE SCALE GENOMIC DNA]</scope>
    <source>
        <strain evidence="5">Teg-2019</strain>
        <tissue evidence="5">Adductor muscle</tissue>
    </source>
</reference>
<sequence>MYIQKSKLSLTTCFFLDEKLQLKRKSIFINIYTCIYFYLFLTTSYLLTVKCVFNKVAFILHDYLRLNWIGGAILDVFNTEPLPEDSILWTLPNVVITPHVSGPSLPGQVRMFIIDIYLFLNFQIIQQYFFFIFMNFIKIGCCTCFV</sequence>
<name>A0ABQ9E8E5_TEGGR</name>
<evidence type="ECO:0000256" key="2">
    <source>
        <dbReference type="ARBA" id="ARBA00023027"/>
    </source>
</evidence>
<comment type="caution">
    <text evidence="5">The sequence shown here is derived from an EMBL/GenBank/DDBJ whole genome shotgun (WGS) entry which is preliminary data.</text>
</comment>
<dbReference type="SUPFAM" id="SSF51735">
    <property type="entry name" value="NAD(P)-binding Rossmann-fold domains"/>
    <property type="match status" value="1"/>
</dbReference>
<dbReference type="InterPro" id="IPR036291">
    <property type="entry name" value="NAD(P)-bd_dom_sf"/>
</dbReference>
<dbReference type="InterPro" id="IPR006140">
    <property type="entry name" value="D-isomer_DH_NAD-bd"/>
</dbReference>
<evidence type="ECO:0000313" key="5">
    <source>
        <dbReference type="EMBL" id="KAJ8301445.1"/>
    </source>
</evidence>
<dbReference type="EMBL" id="JARBDR010000918">
    <property type="protein sequence ID" value="KAJ8301445.1"/>
    <property type="molecule type" value="Genomic_DNA"/>
</dbReference>
<keyword evidence="3" id="KW-0812">Transmembrane</keyword>
<keyword evidence="3" id="KW-1133">Transmembrane helix</keyword>
<proteinExistence type="predicted"/>
<keyword evidence="3" id="KW-0472">Membrane</keyword>
<dbReference type="Gene3D" id="3.40.50.720">
    <property type="entry name" value="NAD(P)-binding Rossmann-like Domain"/>
    <property type="match status" value="2"/>
</dbReference>
<keyword evidence="2" id="KW-0520">NAD</keyword>
<evidence type="ECO:0000313" key="6">
    <source>
        <dbReference type="Proteomes" id="UP001217089"/>
    </source>
</evidence>
<organism evidence="5 6">
    <name type="scientific">Tegillarca granosa</name>
    <name type="common">Malaysian cockle</name>
    <name type="synonym">Anadara granosa</name>
    <dbReference type="NCBI Taxonomy" id="220873"/>
    <lineage>
        <taxon>Eukaryota</taxon>
        <taxon>Metazoa</taxon>
        <taxon>Spiralia</taxon>
        <taxon>Lophotrochozoa</taxon>
        <taxon>Mollusca</taxon>
        <taxon>Bivalvia</taxon>
        <taxon>Autobranchia</taxon>
        <taxon>Pteriomorphia</taxon>
        <taxon>Arcoida</taxon>
        <taxon>Arcoidea</taxon>
        <taxon>Arcidae</taxon>
        <taxon>Tegillarca</taxon>
    </lineage>
</organism>
<evidence type="ECO:0000256" key="1">
    <source>
        <dbReference type="ARBA" id="ARBA00023002"/>
    </source>
</evidence>
<keyword evidence="1" id="KW-0560">Oxidoreductase</keyword>
<feature type="domain" description="D-isomer specific 2-hydroxyacid dehydrogenase NAD-binding" evidence="4">
    <location>
        <begin position="60"/>
        <end position="101"/>
    </location>
</feature>
<evidence type="ECO:0000259" key="4">
    <source>
        <dbReference type="Pfam" id="PF02826"/>
    </source>
</evidence>
<feature type="transmembrane region" description="Helical" evidence="3">
    <location>
        <begin position="27"/>
        <end position="47"/>
    </location>
</feature>
<gene>
    <name evidence="5" type="ORF">KUTeg_020432</name>
</gene>